<dbReference type="InParanoid" id="A7F291"/>
<evidence type="ECO:0000313" key="2">
    <source>
        <dbReference type="Proteomes" id="UP000001312"/>
    </source>
</evidence>
<protein>
    <submittedName>
        <fullName evidence="1">Uncharacterized protein</fullName>
    </submittedName>
</protein>
<dbReference type="Proteomes" id="UP000001312">
    <property type="component" value="Unassembled WGS sequence"/>
</dbReference>
<reference evidence="2" key="1">
    <citation type="journal article" date="2011" name="PLoS Genet.">
        <title>Genomic analysis of the necrotrophic fungal pathogens Sclerotinia sclerotiorum and Botrytis cinerea.</title>
        <authorList>
            <person name="Amselem J."/>
            <person name="Cuomo C.A."/>
            <person name="van Kan J.A."/>
            <person name="Viaud M."/>
            <person name="Benito E.P."/>
            <person name="Couloux A."/>
            <person name="Coutinho P.M."/>
            <person name="de Vries R.P."/>
            <person name="Dyer P.S."/>
            <person name="Fillinger S."/>
            <person name="Fournier E."/>
            <person name="Gout L."/>
            <person name="Hahn M."/>
            <person name="Kohn L."/>
            <person name="Lapalu N."/>
            <person name="Plummer K.M."/>
            <person name="Pradier J.M."/>
            <person name="Quevillon E."/>
            <person name="Sharon A."/>
            <person name="Simon A."/>
            <person name="ten Have A."/>
            <person name="Tudzynski B."/>
            <person name="Tudzynski P."/>
            <person name="Wincker P."/>
            <person name="Andrew M."/>
            <person name="Anthouard V."/>
            <person name="Beever R.E."/>
            <person name="Beffa R."/>
            <person name="Benoit I."/>
            <person name="Bouzid O."/>
            <person name="Brault B."/>
            <person name="Chen Z."/>
            <person name="Choquer M."/>
            <person name="Collemare J."/>
            <person name="Cotton P."/>
            <person name="Danchin E.G."/>
            <person name="Da Silva C."/>
            <person name="Gautier A."/>
            <person name="Giraud C."/>
            <person name="Giraud T."/>
            <person name="Gonzalez C."/>
            <person name="Grossetete S."/>
            <person name="Guldener U."/>
            <person name="Henrissat B."/>
            <person name="Howlett B.J."/>
            <person name="Kodira C."/>
            <person name="Kretschmer M."/>
            <person name="Lappartient A."/>
            <person name="Leroch M."/>
            <person name="Levis C."/>
            <person name="Mauceli E."/>
            <person name="Neuveglise C."/>
            <person name="Oeser B."/>
            <person name="Pearson M."/>
            <person name="Poulain J."/>
            <person name="Poussereau N."/>
            <person name="Quesneville H."/>
            <person name="Rascle C."/>
            <person name="Schumacher J."/>
            <person name="Segurens B."/>
            <person name="Sexton A."/>
            <person name="Silva E."/>
            <person name="Sirven C."/>
            <person name="Soanes D.M."/>
            <person name="Talbot N.J."/>
            <person name="Templeton M."/>
            <person name="Yandava C."/>
            <person name="Yarden O."/>
            <person name="Zeng Q."/>
            <person name="Rollins J.A."/>
            <person name="Lebrun M.H."/>
            <person name="Dickman M."/>
        </authorList>
    </citation>
    <scope>NUCLEOTIDE SEQUENCE [LARGE SCALE GENOMIC DNA]</scope>
    <source>
        <strain evidence="2">ATCC 18683 / 1980 / Ss-1</strain>
    </source>
</reference>
<name>A7F291_SCLS1</name>
<evidence type="ECO:0000313" key="1">
    <source>
        <dbReference type="EMBL" id="EDN95833.1"/>
    </source>
</evidence>
<dbReference type="HOGENOM" id="CLU_2623492_0_0_1"/>
<sequence length="78" mass="9030">MALRDRLMRPQNMPFVMMTSVMSIGDLYSIHRSRCNLFAKEKGDGRLPYHVAMLYHVLQHASDLALIRNEPSIDLREA</sequence>
<dbReference type="GeneID" id="5483148"/>
<dbReference type="RefSeq" id="XP_001587009.1">
    <property type="nucleotide sequence ID" value="XM_001586959.1"/>
</dbReference>
<dbReference type="EMBL" id="CH476639">
    <property type="protein sequence ID" value="EDN95833.1"/>
    <property type="molecule type" value="Genomic_DNA"/>
</dbReference>
<organism evidence="1 2">
    <name type="scientific">Sclerotinia sclerotiorum (strain ATCC 18683 / 1980 / Ss-1)</name>
    <name type="common">White mold</name>
    <name type="synonym">Whetzelinia sclerotiorum</name>
    <dbReference type="NCBI Taxonomy" id="665079"/>
    <lineage>
        <taxon>Eukaryota</taxon>
        <taxon>Fungi</taxon>
        <taxon>Dikarya</taxon>
        <taxon>Ascomycota</taxon>
        <taxon>Pezizomycotina</taxon>
        <taxon>Leotiomycetes</taxon>
        <taxon>Helotiales</taxon>
        <taxon>Sclerotiniaceae</taxon>
        <taxon>Sclerotinia</taxon>
    </lineage>
</organism>
<gene>
    <name evidence="1" type="ORF">SS1G_12038</name>
</gene>
<keyword evidence="2" id="KW-1185">Reference proteome</keyword>
<dbReference type="AlphaFoldDB" id="A7F291"/>
<dbReference type="KEGG" id="ssl:SS1G_12038"/>
<proteinExistence type="predicted"/>
<accession>A7F291</accession>